<dbReference type="FunFam" id="2.10.25.10:FF:000472">
    <property type="entry name" value="Uncharacterized protein, isoform A"/>
    <property type="match status" value="2"/>
</dbReference>
<feature type="disulfide bond" evidence="6">
    <location>
        <begin position="649"/>
        <end position="658"/>
    </location>
</feature>
<dbReference type="InterPro" id="IPR001881">
    <property type="entry name" value="EGF-like_Ca-bd_dom"/>
</dbReference>
<keyword evidence="5" id="KW-0325">Glycoprotein</keyword>
<dbReference type="PROSITE" id="PS01186">
    <property type="entry name" value="EGF_2"/>
    <property type="match status" value="7"/>
</dbReference>
<feature type="domain" description="EGF-like" evidence="9">
    <location>
        <begin position="199"/>
        <end position="235"/>
    </location>
</feature>
<keyword evidence="1 6" id="KW-0245">EGF-like domain</keyword>
<gene>
    <name evidence="10" type="ORF">RUM43_009522</name>
</gene>
<dbReference type="SMART" id="SM00282">
    <property type="entry name" value="LamG"/>
    <property type="match status" value="4"/>
</dbReference>
<dbReference type="Gene3D" id="2.10.25.10">
    <property type="entry name" value="Laminin"/>
    <property type="match status" value="11"/>
</dbReference>
<evidence type="ECO:0000313" key="11">
    <source>
        <dbReference type="Proteomes" id="UP001372834"/>
    </source>
</evidence>
<dbReference type="InterPro" id="IPR013032">
    <property type="entry name" value="EGF-like_CS"/>
</dbReference>
<dbReference type="PROSITE" id="PS00010">
    <property type="entry name" value="ASX_HYDROXYL"/>
    <property type="match status" value="4"/>
</dbReference>
<feature type="disulfide bond" evidence="6">
    <location>
        <begin position="187"/>
        <end position="196"/>
    </location>
</feature>
<dbReference type="GO" id="GO:0048513">
    <property type="term" value="P:animal organ development"/>
    <property type="evidence" value="ECO:0007669"/>
    <property type="project" value="UniProtKB-ARBA"/>
</dbReference>
<dbReference type="CDD" id="cd00054">
    <property type="entry name" value="EGF_CA"/>
    <property type="match status" value="7"/>
</dbReference>
<feature type="disulfide bond" evidence="6">
    <location>
        <begin position="303"/>
        <end position="312"/>
    </location>
</feature>
<dbReference type="SUPFAM" id="SSF49899">
    <property type="entry name" value="Concanavalin A-like lectins/glucanases"/>
    <property type="match status" value="4"/>
</dbReference>
<feature type="domain" description="EGF-like" evidence="9">
    <location>
        <begin position="623"/>
        <end position="659"/>
    </location>
</feature>
<dbReference type="InterPro" id="IPR001791">
    <property type="entry name" value="Laminin_G"/>
</dbReference>
<evidence type="ECO:0000256" key="5">
    <source>
        <dbReference type="ARBA" id="ARBA00023180"/>
    </source>
</evidence>
<feature type="domain" description="EGF-like" evidence="9">
    <location>
        <begin position="119"/>
        <end position="155"/>
    </location>
</feature>
<dbReference type="Pfam" id="PF02210">
    <property type="entry name" value="Laminin_G_2"/>
    <property type="match status" value="3"/>
</dbReference>
<dbReference type="PROSITE" id="PS50026">
    <property type="entry name" value="EGF_3"/>
    <property type="match status" value="12"/>
</dbReference>
<protein>
    <submittedName>
        <fullName evidence="10">Uncharacterized protein</fullName>
    </submittedName>
</protein>
<feature type="domain" description="EGF-like" evidence="9">
    <location>
        <begin position="81"/>
        <end position="117"/>
    </location>
</feature>
<keyword evidence="2" id="KW-0732">Signal</keyword>
<accession>A0AAN8NVK4</accession>
<keyword evidence="4 6" id="KW-1015">Disulfide bond</keyword>
<feature type="disulfide bond" evidence="6">
    <location>
        <begin position="107"/>
        <end position="116"/>
    </location>
</feature>
<dbReference type="PANTHER" id="PTHR12916">
    <property type="entry name" value="CYTOCHROME C OXIDASE POLYPEPTIDE VIC-2"/>
    <property type="match status" value="1"/>
</dbReference>
<dbReference type="Pfam" id="PF00008">
    <property type="entry name" value="EGF"/>
    <property type="match status" value="6"/>
</dbReference>
<feature type="disulfide bond" evidence="6">
    <location>
        <begin position="1122"/>
        <end position="1131"/>
    </location>
</feature>
<feature type="compositionally biased region" description="Low complexity" evidence="7">
    <location>
        <begin position="472"/>
        <end position="597"/>
    </location>
</feature>
<dbReference type="Pfam" id="PF12661">
    <property type="entry name" value="hEGF"/>
    <property type="match status" value="2"/>
</dbReference>
<feature type="domain" description="EGF-like" evidence="9">
    <location>
        <begin position="1094"/>
        <end position="1132"/>
    </location>
</feature>
<dbReference type="CDD" id="cd00110">
    <property type="entry name" value="LamG"/>
    <property type="match status" value="4"/>
</dbReference>
<evidence type="ECO:0000313" key="10">
    <source>
        <dbReference type="EMBL" id="KAK6623670.1"/>
    </source>
</evidence>
<dbReference type="SMART" id="SM00179">
    <property type="entry name" value="EGF_CA"/>
    <property type="match status" value="10"/>
</dbReference>
<feature type="disulfide bond" evidence="6">
    <location>
        <begin position="225"/>
        <end position="234"/>
    </location>
</feature>
<dbReference type="InterPro" id="IPR018097">
    <property type="entry name" value="EGF_Ca-bd_CS"/>
</dbReference>
<dbReference type="Gene3D" id="2.60.120.200">
    <property type="match status" value="4"/>
</dbReference>
<evidence type="ECO:0000259" key="9">
    <source>
        <dbReference type="PROSITE" id="PS50026"/>
    </source>
</evidence>
<name>A0AAN8NVK4_POLSC</name>
<feature type="disulfide bond" evidence="6">
    <location>
        <begin position="145"/>
        <end position="154"/>
    </location>
</feature>
<evidence type="ECO:0000256" key="4">
    <source>
        <dbReference type="ARBA" id="ARBA00023157"/>
    </source>
</evidence>
<dbReference type="PROSITE" id="PS00022">
    <property type="entry name" value="EGF_1"/>
    <property type="match status" value="12"/>
</dbReference>
<evidence type="ECO:0000256" key="2">
    <source>
        <dbReference type="ARBA" id="ARBA00022729"/>
    </source>
</evidence>
<feature type="disulfide bond" evidence="6">
    <location>
        <begin position="69"/>
        <end position="78"/>
    </location>
</feature>
<evidence type="ECO:0000256" key="7">
    <source>
        <dbReference type="SAM" id="MobiDB-lite"/>
    </source>
</evidence>
<dbReference type="InterPro" id="IPR013320">
    <property type="entry name" value="ConA-like_dom_sf"/>
</dbReference>
<feature type="domain" description="EGF-like" evidence="9">
    <location>
        <begin position="157"/>
        <end position="197"/>
    </location>
</feature>
<feature type="disulfide bond" evidence="6">
    <location>
        <begin position="1345"/>
        <end position="1354"/>
    </location>
</feature>
<dbReference type="FunFam" id="2.10.25.10:FF:000122">
    <property type="entry name" value="Protein crumbs homolog 2"/>
    <property type="match status" value="1"/>
</dbReference>
<evidence type="ECO:0000256" key="6">
    <source>
        <dbReference type="PROSITE-ProRule" id="PRU00076"/>
    </source>
</evidence>
<feature type="domain" description="EGF-like" evidence="9">
    <location>
        <begin position="1318"/>
        <end position="1355"/>
    </location>
</feature>
<organism evidence="10 11">
    <name type="scientific">Polyplax serrata</name>
    <name type="common">Common mouse louse</name>
    <dbReference type="NCBI Taxonomy" id="468196"/>
    <lineage>
        <taxon>Eukaryota</taxon>
        <taxon>Metazoa</taxon>
        <taxon>Ecdysozoa</taxon>
        <taxon>Arthropoda</taxon>
        <taxon>Hexapoda</taxon>
        <taxon>Insecta</taxon>
        <taxon>Pterygota</taxon>
        <taxon>Neoptera</taxon>
        <taxon>Paraneoptera</taxon>
        <taxon>Psocodea</taxon>
        <taxon>Troctomorpha</taxon>
        <taxon>Phthiraptera</taxon>
        <taxon>Anoplura</taxon>
        <taxon>Polyplacidae</taxon>
        <taxon>Polyplax</taxon>
    </lineage>
</organism>
<evidence type="ECO:0000256" key="3">
    <source>
        <dbReference type="ARBA" id="ARBA00022737"/>
    </source>
</evidence>
<feature type="disulfide bond" evidence="6">
    <location>
        <begin position="1383"/>
        <end position="1392"/>
    </location>
</feature>
<feature type="domain" description="Laminin G" evidence="8">
    <location>
        <begin position="870"/>
        <end position="1055"/>
    </location>
</feature>
<feature type="domain" description="Laminin G" evidence="8">
    <location>
        <begin position="1138"/>
        <end position="1322"/>
    </location>
</feature>
<sequence length="1586" mass="174773">MKRFQNRKPADSPQKLTNWVEPAFLFVFLSCLFALSHADFGRTDLACLSNPCVYGICQEDGNGTFLCYCIDGYTGFLCQTNWDECWSNPCLNGGVCIDGIAQYNCTCPQGYHGDLCEHNMDECNSNPCRNNGTCIDGSNGYICECLSGYLGDLCETDVSVCNDTLETKCQNGGLCTEGPGLEFNCACPLGWSGHLCEEELDECASSPCQNGAICLDLHANYACVCPFGFTGRNCEVELEMCGDSSPCQNGALCLVEDRLRVCYCVPDYHGDRCQYQYNECLLGPGCQNGGTCIDGVDGYNCSCPPGWSGKFCECLIISENNMDCTYFFHSPVMPVTKTPKKQPTVPNLFWTDTQVPKTTPVRIPTSTLQTVKPKETHHKLFPPYPTECFPVWPHYTSPPESTTKVSVSVTKYGVGDSLTKKFFPATLTTRTAKVFTSASTTAQSVTPPIIPATESVGTKTVFTMPWTPKITTTTQRTTSIRPTEPETTTTSTTPATTTTTTTTPATTTTTTSTTPATTTSKYNASNNDNEYNASNDNNDEYNACNNNNDEYNACNNNNDNEYNASNDNNDEYNASNNNNNEYNACNNNNDNEYNASNDNRRTKITTDIQYFIPTVVSPTASQTPWNCKVIPCRNGGTCLNTTSGPRCLCKFNWDGPFCNSKINIKTAGFSRNSFLSHRLNNTRNIQIETTARTVIPVGVILYSHLGNNIFMTLYLENGLLKFKFSCGVQTMILSEVQYLINNGYDFIVSVILDFMPATKLCTATVRLNNTIEMSGQQITSGPHADSGSAWVYVGGVPIQYTDPDEVPVLDGLTVNREGFSKIPLTVSEYPNVNLLPAFQTHAEAGLPVWNIMVHGLVYVLQDIEISCPLFGSSIGGLSSFAAYKLPTEIYQDLQLTFKFVPHDVEQISLMLFLGQDGYHGATSDHFAISYIKGYIVLTWNLGSGPRRIFTTNPLSNTGHSFHTAKIGRFGQRAWLMVDNQQNVTGRSPGKLTQLNTRSVIYLGGHHSRNFSVLPHDLPLHTGFSGCIFDVELRTGQMLIKVEKSVPAFSRALGQCGTTLCNEHSCENGGGCISHGATYTCLCSEGWFGPTCSTRYNPCDSSRHNCSQGSTCVPLKNEFFCDCPVGKTGKFCEISEDLSDVKLKGIRSYIALSVDGLNHYQSCIDLEIRPQNNHGLILYSGRSEGTTFWSLSLQDGMVEFRVSPGVTRKRGEVLVIKNKRMLALDKWHRIRAGRYGRRLFVWVEGTVNTGQLLPGENLPPSGTTIYLGGAPDLSKLPLGVSGSVLKPFQGCMRKFGSQWRRIQLTTSNILHGRNVEDCDGTFCGGDMCNNGGTCHLNNNNETFCTCPKQYTGPKCEFRLSCHQISCQNGGRCADSKGGNPQCYCPNGWIGPFCESSHSVKVPQFEGNSYLLIDRSDTINSKKRDARTHVNFIHINFTTAQPNGFLLWSSSESNSEFIGIGVQNEKMKFVWAWEGHDTTTLIPGRHVADGAWHELTVGFESPNITIWLDQLLLYSSNESYPGYPLTTNGKFFLGGFPDNTPVANGTFGHFHTGFDGCLQQLSWNLDSPITNFSKFNGENIRTCDVFGR</sequence>
<dbReference type="PANTHER" id="PTHR12916:SF4">
    <property type="entry name" value="UNINFLATABLE, ISOFORM C"/>
    <property type="match status" value="1"/>
</dbReference>
<evidence type="ECO:0000256" key="1">
    <source>
        <dbReference type="ARBA" id="ARBA00022536"/>
    </source>
</evidence>
<evidence type="ECO:0000259" key="8">
    <source>
        <dbReference type="PROSITE" id="PS50025"/>
    </source>
</evidence>
<feature type="domain" description="EGF-like" evidence="9">
    <location>
        <begin position="43"/>
        <end position="79"/>
    </location>
</feature>
<feature type="domain" description="EGF-like" evidence="9">
    <location>
        <begin position="237"/>
        <end position="274"/>
    </location>
</feature>
<feature type="disulfide bond" evidence="6">
    <location>
        <begin position="264"/>
        <end position="273"/>
    </location>
</feature>
<dbReference type="SMART" id="SM00181">
    <property type="entry name" value="EGF"/>
    <property type="match status" value="12"/>
</dbReference>
<feature type="domain" description="EGF-like" evidence="9">
    <location>
        <begin position="1056"/>
        <end position="1092"/>
    </location>
</feature>
<dbReference type="GO" id="GO:0030154">
    <property type="term" value="P:cell differentiation"/>
    <property type="evidence" value="ECO:0007669"/>
    <property type="project" value="UniProtKB-ARBA"/>
</dbReference>
<dbReference type="PRINTS" id="PR00010">
    <property type="entry name" value="EGFBLOOD"/>
</dbReference>
<keyword evidence="3" id="KW-0677">Repeat</keyword>
<dbReference type="EMBL" id="JAWJWE010000038">
    <property type="protein sequence ID" value="KAK6623670.1"/>
    <property type="molecule type" value="Genomic_DNA"/>
</dbReference>
<feature type="region of interest" description="Disordered" evidence="7">
    <location>
        <begin position="472"/>
        <end position="598"/>
    </location>
</feature>
<reference evidence="10 11" key="1">
    <citation type="submission" date="2023-10" db="EMBL/GenBank/DDBJ databases">
        <title>Genomes of two closely related lineages of the louse Polyplax serrata with different host specificities.</title>
        <authorList>
            <person name="Martinu J."/>
            <person name="Tarabai H."/>
            <person name="Stefka J."/>
            <person name="Hypsa V."/>
        </authorList>
    </citation>
    <scope>NUCLEOTIDE SEQUENCE [LARGE SCALE GENOMIC DNA]</scope>
    <source>
        <strain evidence="10">HR10_N</strain>
    </source>
</reference>
<feature type="domain" description="EGF-like" evidence="9">
    <location>
        <begin position="276"/>
        <end position="313"/>
    </location>
</feature>
<feature type="disulfide bond" evidence="6">
    <location>
        <begin position="1082"/>
        <end position="1091"/>
    </location>
</feature>
<dbReference type="PROSITE" id="PS01187">
    <property type="entry name" value="EGF_CA"/>
    <property type="match status" value="3"/>
</dbReference>
<comment type="caution">
    <text evidence="6">Lacks conserved residue(s) required for the propagation of feature annotation.</text>
</comment>
<dbReference type="InterPro" id="IPR000152">
    <property type="entry name" value="EGF-type_Asp/Asn_hydroxyl_site"/>
</dbReference>
<feature type="domain" description="EGF-like" evidence="9">
    <location>
        <begin position="1356"/>
        <end position="1393"/>
    </location>
</feature>
<dbReference type="GO" id="GO:0005509">
    <property type="term" value="F:calcium ion binding"/>
    <property type="evidence" value="ECO:0007669"/>
    <property type="project" value="InterPro"/>
</dbReference>
<dbReference type="SUPFAM" id="SSF57196">
    <property type="entry name" value="EGF/Laminin"/>
    <property type="match status" value="9"/>
</dbReference>
<dbReference type="InterPro" id="IPR000742">
    <property type="entry name" value="EGF"/>
</dbReference>
<dbReference type="GO" id="GO:0007219">
    <property type="term" value="P:Notch signaling pathway"/>
    <property type="evidence" value="ECO:0007669"/>
    <property type="project" value="TreeGrafter"/>
</dbReference>
<proteinExistence type="predicted"/>
<dbReference type="PROSITE" id="PS50025">
    <property type="entry name" value="LAM_G_DOMAIN"/>
    <property type="match status" value="3"/>
</dbReference>
<comment type="caution">
    <text evidence="10">The sequence shown here is derived from an EMBL/GenBank/DDBJ whole genome shotgun (WGS) entry which is preliminary data.</text>
</comment>
<dbReference type="FunFam" id="2.10.25.10:FF:000710">
    <property type="entry name" value="Blast:Protein eyes shut"/>
    <property type="match status" value="1"/>
</dbReference>
<dbReference type="GO" id="GO:0009653">
    <property type="term" value="P:anatomical structure morphogenesis"/>
    <property type="evidence" value="ECO:0007669"/>
    <property type="project" value="UniProtKB-ARBA"/>
</dbReference>
<feature type="domain" description="Laminin G" evidence="8">
    <location>
        <begin position="1400"/>
        <end position="1581"/>
    </location>
</feature>
<feature type="disulfide bond" evidence="6">
    <location>
        <begin position="47"/>
        <end position="57"/>
    </location>
</feature>
<dbReference type="Proteomes" id="UP001372834">
    <property type="component" value="Unassembled WGS sequence"/>
</dbReference>
<dbReference type="GO" id="GO:0005112">
    <property type="term" value="F:Notch binding"/>
    <property type="evidence" value="ECO:0007669"/>
    <property type="project" value="TreeGrafter"/>
</dbReference>